<dbReference type="GO" id="GO:0008360">
    <property type="term" value="P:regulation of cell shape"/>
    <property type="evidence" value="ECO:0007669"/>
    <property type="project" value="UniProtKB-KW"/>
</dbReference>
<dbReference type="HAMAP" id="MF_02078">
    <property type="entry name" value="MurJ_MviN"/>
    <property type="match status" value="1"/>
</dbReference>
<evidence type="ECO:0000313" key="12">
    <source>
        <dbReference type="Proteomes" id="UP000190868"/>
    </source>
</evidence>
<comment type="caution">
    <text evidence="10">Lacks conserved residue(s) required for the propagation of feature annotation.</text>
</comment>
<feature type="transmembrane region" description="Helical" evidence="10">
    <location>
        <begin position="354"/>
        <end position="372"/>
    </location>
</feature>
<dbReference type="AlphaFoldDB" id="A0A1S6U701"/>
<protein>
    <recommendedName>
        <fullName evidence="10">Probable lipid II flippase MurJ</fullName>
    </recommendedName>
</protein>
<feature type="transmembrane region" description="Helical" evidence="10">
    <location>
        <begin position="379"/>
        <end position="398"/>
    </location>
</feature>
<evidence type="ECO:0000256" key="5">
    <source>
        <dbReference type="ARBA" id="ARBA00022984"/>
    </source>
</evidence>
<feature type="transmembrane region" description="Helical" evidence="10">
    <location>
        <begin position="439"/>
        <end position="457"/>
    </location>
</feature>
<dbReference type="UniPathway" id="UPA00219"/>
<evidence type="ECO:0000256" key="9">
    <source>
        <dbReference type="ARBA" id="ARBA00061532"/>
    </source>
</evidence>
<dbReference type="Pfam" id="PF03023">
    <property type="entry name" value="MurJ"/>
    <property type="match status" value="1"/>
</dbReference>
<dbReference type="GO" id="GO:0009252">
    <property type="term" value="P:peptidoglycan biosynthetic process"/>
    <property type="evidence" value="ECO:0007669"/>
    <property type="project" value="UniProtKB-UniRule"/>
</dbReference>
<name>A0A1S6U701_9BACT</name>
<dbReference type="PANTHER" id="PTHR47019">
    <property type="entry name" value="LIPID II FLIPPASE MURJ"/>
    <property type="match status" value="1"/>
</dbReference>
<keyword evidence="3 10" id="KW-0812">Transmembrane</keyword>
<dbReference type="PANTHER" id="PTHR47019:SF1">
    <property type="entry name" value="LIPID II FLIPPASE MURJ"/>
    <property type="match status" value="1"/>
</dbReference>
<dbReference type="GO" id="GO:0071555">
    <property type="term" value="P:cell wall organization"/>
    <property type="evidence" value="ECO:0007669"/>
    <property type="project" value="UniProtKB-KW"/>
</dbReference>
<dbReference type="GO" id="GO:0015648">
    <property type="term" value="F:lipid-linked peptidoglycan transporter activity"/>
    <property type="evidence" value="ECO:0007669"/>
    <property type="project" value="UniProtKB-UniRule"/>
</dbReference>
<feature type="transmembrane region" description="Helical" evidence="10">
    <location>
        <begin position="310"/>
        <end position="334"/>
    </location>
</feature>
<keyword evidence="10" id="KW-0813">Transport</keyword>
<comment type="subcellular location">
    <subcellularLocation>
        <location evidence="1 10">Cell membrane</location>
        <topology evidence="1 10">Multi-pass membrane protein</topology>
    </subcellularLocation>
</comment>
<reference evidence="12" key="1">
    <citation type="submission" date="2016-09" db="EMBL/GenBank/DDBJ databases">
        <title>Comparative genomics of the Campylobacter concisus group.</title>
        <authorList>
            <person name="Miller W.G."/>
            <person name="Yee E."/>
            <person name="Chapman M.H."/>
            <person name="Huynh S."/>
            <person name="Bono J.L."/>
            <person name="On S.L.W."/>
            <person name="StLeger J."/>
            <person name="Foster G."/>
            <person name="Parker C.T."/>
        </authorList>
    </citation>
    <scope>NUCLEOTIDE SEQUENCE [LARGE SCALE GENOMIC DNA]</scope>
    <source>
        <strain evidence="12">RM18021</strain>
    </source>
</reference>
<evidence type="ECO:0000256" key="3">
    <source>
        <dbReference type="ARBA" id="ARBA00022692"/>
    </source>
</evidence>
<evidence type="ECO:0000256" key="4">
    <source>
        <dbReference type="ARBA" id="ARBA00022960"/>
    </source>
</evidence>
<feature type="transmembrane region" description="Helical" evidence="10">
    <location>
        <begin position="176"/>
        <end position="200"/>
    </location>
</feature>
<dbReference type="InterPro" id="IPR004268">
    <property type="entry name" value="MurJ"/>
</dbReference>
<evidence type="ECO:0000256" key="8">
    <source>
        <dbReference type="ARBA" id="ARBA00060041"/>
    </source>
</evidence>
<keyword evidence="7 10" id="KW-0472">Membrane</keyword>
<evidence type="ECO:0000256" key="1">
    <source>
        <dbReference type="ARBA" id="ARBA00004651"/>
    </source>
</evidence>
<keyword evidence="2 10" id="KW-1003">Cell membrane</keyword>
<feature type="transmembrane region" description="Helical" evidence="10">
    <location>
        <begin position="147"/>
        <end position="170"/>
    </location>
</feature>
<evidence type="ECO:0000313" key="11">
    <source>
        <dbReference type="EMBL" id="AQW87455.1"/>
    </source>
</evidence>
<dbReference type="GO" id="GO:0034204">
    <property type="term" value="P:lipid translocation"/>
    <property type="evidence" value="ECO:0007669"/>
    <property type="project" value="TreeGrafter"/>
</dbReference>
<sequence length="466" mass="52603">MIKGFISNASGIMLSRILGLVRDILTALILGAGIFSDLFFIAFKMPNLFRRVFAEGAFSQSFLPNFVKSSKKATFSAEIFFKFLFFISLLTLLVNIFTKEFITIIATGLKDEDMINAIHLVKINFFYLMLIYMASFMASLLQYKGHFATTAFSTALLNLSMICALLLANHKPEKEVALYLSFGVVIGGILQLITHIIALYKKNLNKMFFGGIYGFIKGKRADTKNFFINFYHGVFGSSALQISSFMDTWLASFLATGSISYMFYANRIFQLPLAIFAIALSQALFPKIARLLKNNDTKNALLQTKKSFNILFFTLLASCIGGIVLSEPIIWLLFERGNFTQEDTIQCARVLSAYLIGLLPFGLIKLFSLWLYAKMKQKIASKIATIGLIINLILALILMQFLGAVGLALASSIVGFLQFGFYLKEFGYRKFLGIIEPKFIFFTMIFLVVEFFSLEYLKEFFYANLR</sequence>
<keyword evidence="4 10" id="KW-0133">Cell shape</keyword>
<gene>
    <name evidence="10 11" type="primary">murJ</name>
    <name evidence="11" type="ORF">CPIN18021_0635</name>
</gene>
<feature type="transmembrane region" description="Helical" evidence="10">
    <location>
        <begin position="271"/>
        <end position="289"/>
    </location>
</feature>
<evidence type="ECO:0000256" key="10">
    <source>
        <dbReference type="HAMAP-Rule" id="MF_02078"/>
    </source>
</evidence>
<feature type="transmembrane region" description="Helical" evidence="10">
    <location>
        <begin position="117"/>
        <end position="140"/>
    </location>
</feature>
<evidence type="ECO:0000256" key="7">
    <source>
        <dbReference type="ARBA" id="ARBA00023136"/>
    </source>
</evidence>
<evidence type="ECO:0000256" key="2">
    <source>
        <dbReference type="ARBA" id="ARBA00022475"/>
    </source>
</evidence>
<dbReference type="PRINTS" id="PR01806">
    <property type="entry name" value="VIRFACTRMVIN"/>
</dbReference>
<comment type="function">
    <text evidence="8 10">Involved in peptidoglycan biosynthesis. Transports lipid-linked peptidoglycan precursors from the inner to the outer leaflet of the cytoplasmic membrane.</text>
</comment>
<keyword evidence="12" id="KW-1185">Reference proteome</keyword>
<organism evidence="11 12">
    <name type="scientific">Campylobacter pinnipediorum subsp. caledonicus</name>
    <dbReference type="NCBI Taxonomy" id="1874362"/>
    <lineage>
        <taxon>Bacteria</taxon>
        <taxon>Pseudomonadati</taxon>
        <taxon>Campylobacterota</taxon>
        <taxon>Epsilonproteobacteria</taxon>
        <taxon>Campylobacterales</taxon>
        <taxon>Campylobacteraceae</taxon>
        <taxon>Campylobacter</taxon>
    </lineage>
</organism>
<comment type="pathway">
    <text evidence="10">Cell wall biogenesis; peptidoglycan biosynthesis.</text>
</comment>
<dbReference type="GO" id="GO:0005886">
    <property type="term" value="C:plasma membrane"/>
    <property type="evidence" value="ECO:0007669"/>
    <property type="project" value="UniProtKB-SubCell"/>
</dbReference>
<keyword evidence="6 10" id="KW-1133">Transmembrane helix</keyword>
<feature type="transmembrane region" description="Helical" evidence="10">
    <location>
        <begin position="24"/>
        <end position="43"/>
    </location>
</feature>
<proteinExistence type="inferred from homology"/>
<evidence type="ECO:0000256" key="6">
    <source>
        <dbReference type="ARBA" id="ARBA00022989"/>
    </source>
</evidence>
<dbReference type="EMBL" id="CP017258">
    <property type="protein sequence ID" value="AQW87455.1"/>
    <property type="molecule type" value="Genomic_DNA"/>
</dbReference>
<accession>A0A1S6U701</accession>
<dbReference type="NCBIfam" id="TIGR01695">
    <property type="entry name" value="murJ_mviN"/>
    <property type="match status" value="1"/>
</dbReference>
<feature type="transmembrane region" description="Helical" evidence="10">
    <location>
        <begin position="79"/>
        <end position="97"/>
    </location>
</feature>
<dbReference type="Proteomes" id="UP000190868">
    <property type="component" value="Chromosome"/>
</dbReference>
<dbReference type="RefSeq" id="WP_078424382.1">
    <property type="nucleotide sequence ID" value="NZ_CP017258.1"/>
</dbReference>
<dbReference type="InterPro" id="IPR051050">
    <property type="entry name" value="Lipid_II_flippase_MurJ/MviN"/>
</dbReference>
<dbReference type="CDD" id="cd13123">
    <property type="entry name" value="MATE_MurJ_like"/>
    <property type="match status" value="1"/>
</dbReference>
<keyword evidence="5 10" id="KW-0573">Peptidoglycan synthesis</keyword>
<feature type="transmembrane region" description="Helical" evidence="10">
    <location>
        <begin position="404"/>
        <end position="423"/>
    </location>
</feature>
<keyword evidence="10" id="KW-0961">Cell wall biogenesis/degradation</keyword>
<comment type="similarity">
    <text evidence="9 10">Belongs to the MurJ/MviN family.</text>
</comment>